<organism evidence="4 5">
    <name type="scientific">Platanthera zijinensis</name>
    <dbReference type="NCBI Taxonomy" id="2320716"/>
    <lineage>
        <taxon>Eukaryota</taxon>
        <taxon>Viridiplantae</taxon>
        <taxon>Streptophyta</taxon>
        <taxon>Embryophyta</taxon>
        <taxon>Tracheophyta</taxon>
        <taxon>Spermatophyta</taxon>
        <taxon>Magnoliopsida</taxon>
        <taxon>Liliopsida</taxon>
        <taxon>Asparagales</taxon>
        <taxon>Orchidaceae</taxon>
        <taxon>Orchidoideae</taxon>
        <taxon>Orchideae</taxon>
        <taxon>Orchidinae</taxon>
        <taxon>Platanthera</taxon>
    </lineage>
</organism>
<evidence type="ECO:0000256" key="2">
    <source>
        <dbReference type="PROSITE-ProRule" id="PRU00708"/>
    </source>
</evidence>
<proteinExistence type="predicted"/>
<dbReference type="InterPro" id="IPR046960">
    <property type="entry name" value="PPR_At4g14850-like_plant"/>
</dbReference>
<sequence length="190" mass="20058">MQNLISSAPSRRPCTEQQCLSLLQSATSLLKLLQALAFLLKCGNQSNLLVLTCFATAAAVLGPGAAAAAAALLFSPSFSPLHLYDSFLLNTSLQSLSPYSLHPLPIFSLMLRLQLPPNHFTFPFLLKAISATPSPLASTSLASADGAGLGLARKVFDESPKTSPITFSAMIGGYGLHGHSNDAIVLFRQM</sequence>
<keyword evidence="3" id="KW-1133">Transmembrane helix</keyword>
<dbReference type="InterPro" id="IPR002885">
    <property type="entry name" value="PPR_rpt"/>
</dbReference>
<dbReference type="PROSITE" id="PS51375">
    <property type="entry name" value="PPR"/>
    <property type="match status" value="1"/>
</dbReference>
<evidence type="ECO:0000313" key="4">
    <source>
        <dbReference type="EMBL" id="KAK8954665.1"/>
    </source>
</evidence>
<feature type="repeat" description="PPR" evidence="2">
    <location>
        <begin position="163"/>
        <end position="190"/>
    </location>
</feature>
<protein>
    <submittedName>
        <fullName evidence="4">Pentatricopeptide repeat-containing protein</fullName>
    </submittedName>
</protein>
<reference evidence="4 5" key="1">
    <citation type="journal article" date="2022" name="Nat. Plants">
        <title>Genomes of leafy and leafless Platanthera orchids illuminate the evolution of mycoheterotrophy.</title>
        <authorList>
            <person name="Li M.H."/>
            <person name="Liu K.W."/>
            <person name="Li Z."/>
            <person name="Lu H.C."/>
            <person name="Ye Q.L."/>
            <person name="Zhang D."/>
            <person name="Wang J.Y."/>
            <person name="Li Y.F."/>
            <person name="Zhong Z.M."/>
            <person name="Liu X."/>
            <person name="Yu X."/>
            <person name="Liu D.K."/>
            <person name="Tu X.D."/>
            <person name="Liu B."/>
            <person name="Hao Y."/>
            <person name="Liao X.Y."/>
            <person name="Jiang Y.T."/>
            <person name="Sun W.H."/>
            <person name="Chen J."/>
            <person name="Chen Y.Q."/>
            <person name="Ai Y."/>
            <person name="Zhai J.W."/>
            <person name="Wu S.S."/>
            <person name="Zhou Z."/>
            <person name="Hsiao Y.Y."/>
            <person name="Wu W.L."/>
            <person name="Chen Y.Y."/>
            <person name="Lin Y.F."/>
            <person name="Hsu J.L."/>
            <person name="Li C.Y."/>
            <person name="Wang Z.W."/>
            <person name="Zhao X."/>
            <person name="Zhong W.Y."/>
            <person name="Ma X.K."/>
            <person name="Ma L."/>
            <person name="Huang J."/>
            <person name="Chen G.Z."/>
            <person name="Huang M.Z."/>
            <person name="Huang L."/>
            <person name="Peng D.H."/>
            <person name="Luo Y.B."/>
            <person name="Zou S.Q."/>
            <person name="Chen S.P."/>
            <person name="Lan S."/>
            <person name="Tsai W.C."/>
            <person name="Van de Peer Y."/>
            <person name="Liu Z.J."/>
        </authorList>
    </citation>
    <scope>NUCLEOTIDE SEQUENCE [LARGE SCALE GENOMIC DNA]</scope>
    <source>
        <strain evidence="4">Lor287</strain>
    </source>
</reference>
<keyword evidence="3" id="KW-0812">Transmembrane</keyword>
<evidence type="ECO:0000256" key="3">
    <source>
        <dbReference type="SAM" id="Phobius"/>
    </source>
</evidence>
<keyword evidence="5" id="KW-1185">Reference proteome</keyword>
<evidence type="ECO:0000256" key="1">
    <source>
        <dbReference type="ARBA" id="ARBA00022737"/>
    </source>
</evidence>
<keyword evidence="1" id="KW-0677">Repeat</keyword>
<dbReference type="EMBL" id="JBBWWQ010000002">
    <property type="protein sequence ID" value="KAK8954665.1"/>
    <property type="molecule type" value="Genomic_DNA"/>
</dbReference>
<accession>A0AAP0BYU0</accession>
<feature type="transmembrane region" description="Helical" evidence="3">
    <location>
        <begin position="46"/>
        <end position="74"/>
    </location>
</feature>
<gene>
    <name evidence="4" type="primary">PCMP-E93</name>
    <name evidence="4" type="ORF">KSP39_PZI002131</name>
</gene>
<dbReference type="PANTHER" id="PTHR47926">
    <property type="entry name" value="PENTATRICOPEPTIDE REPEAT-CONTAINING PROTEIN"/>
    <property type="match status" value="1"/>
</dbReference>
<dbReference type="Gene3D" id="1.25.40.10">
    <property type="entry name" value="Tetratricopeptide repeat domain"/>
    <property type="match status" value="1"/>
</dbReference>
<dbReference type="AlphaFoldDB" id="A0AAP0BYU0"/>
<evidence type="ECO:0000313" key="5">
    <source>
        <dbReference type="Proteomes" id="UP001418222"/>
    </source>
</evidence>
<dbReference type="GO" id="GO:0003723">
    <property type="term" value="F:RNA binding"/>
    <property type="evidence" value="ECO:0007669"/>
    <property type="project" value="InterPro"/>
</dbReference>
<dbReference type="Proteomes" id="UP001418222">
    <property type="component" value="Unassembled WGS sequence"/>
</dbReference>
<name>A0AAP0BYU0_9ASPA</name>
<dbReference type="InterPro" id="IPR011990">
    <property type="entry name" value="TPR-like_helical_dom_sf"/>
</dbReference>
<keyword evidence="3" id="KW-0472">Membrane</keyword>
<comment type="caution">
    <text evidence="4">The sequence shown here is derived from an EMBL/GenBank/DDBJ whole genome shotgun (WGS) entry which is preliminary data.</text>
</comment>
<dbReference type="GO" id="GO:0009451">
    <property type="term" value="P:RNA modification"/>
    <property type="evidence" value="ECO:0007669"/>
    <property type="project" value="InterPro"/>
</dbReference>